<evidence type="ECO:0000313" key="3">
    <source>
        <dbReference type="EMBL" id="NEW58594.1"/>
    </source>
</evidence>
<sequence>MKSRIIVGALLAAGVMTVGACAGTTDGTPTTAEATTQQQQQGSSDIEIFNPCDGLSDSALSSAGLDPSTERVTTDAPSGPATWRVCSWKPAEPDPTYRVIVFSTSHTLDEARKNEDLTGFESVTVAGRTGFTSFDKSDTARTRCYVNLPAEQGMVEVAASWLETGTKPDVCGLAVQYATALEPHLPE</sequence>
<dbReference type="PROSITE" id="PS51257">
    <property type="entry name" value="PROKAR_LIPOPROTEIN"/>
    <property type="match status" value="1"/>
</dbReference>
<evidence type="ECO:0000256" key="2">
    <source>
        <dbReference type="SAM" id="SignalP"/>
    </source>
</evidence>
<dbReference type="RefSeq" id="WP_163956255.1">
    <property type="nucleotide sequence ID" value="NZ_JAAGUX010000058.1"/>
</dbReference>
<evidence type="ECO:0000256" key="1">
    <source>
        <dbReference type="SAM" id="MobiDB-lite"/>
    </source>
</evidence>
<accession>A0ABX0CQ25</accession>
<dbReference type="Proteomes" id="UP000470876">
    <property type="component" value="Unassembled WGS sequence"/>
</dbReference>
<organism evidence="3 4">
    <name type="scientific">Nocardia cyriacigeorgica</name>
    <dbReference type="NCBI Taxonomy" id="135487"/>
    <lineage>
        <taxon>Bacteria</taxon>
        <taxon>Bacillati</taxon>
        <taxon>Actinomycetota</taxon>
        <taxon>Actinomycetes</taxon>
        <taxon>Mycobacteriales</taxon>
        <taxon>Nocardiaceae</taxon>
        <taxon>Nocardia</taxon>
    </lineage>
</organism>
<dbReference type="Pfam" id="PF12079">
    <property type="entry name" value="DUF3558"/>
    <property type="match status" value="1"/>
</dbReference>
<dbReference type="InterPro" id="IPR024520">
    <property type="entry name" value="DUF3558"/>
</dbReference>
<keyword evidence="4" id="KW-1185">Reference proteome</keyword>
<keyword evidence="2" id="KW-0732">Signal</keyword>
<evidence type="ECO:0000313" key="4">
    <source>
        <dbReference type="Proteomes" id="UP000470876"/>
    </source>
</evidence>
<gene>
    <name evidence="3" type="ORF">GV794_23540</name>
</gene>
<dbReference type="EMBL" id="JAAGUX010000058">
    <property type="protein sequence ID" value="NEW58594.1"/>
    <property type="molecule type" value="Genomic_DNA"/>
</dbReference>
<proteinExistence type="predicted"/>
<protein>
    <submittedName>
        <fullName evidence="3">DUF3558 domain-containing protein</fullName>
    </submittedName>
</protein>
<name>A0ABX0CQ25_9NOCA</name>
<comment type="caution">
    <text evidence="3">The sequence shown here is derived from an EMBL/GenBank/DDBJ whole genome shotgun (WGS) entry which is preliminary data.</text>
</comment>
<feature type="signal peptide" evidence="2">
    <location>
        <begin position="1"/>
        <end position="22"/>
    </location>
</feature>
<reference evidence="3 4" key="1">
    <citation type="submission" date="2020-01" db="EMBL/GenBank/DDBJ databases">
        <title>Genetics and antimicrobial susceptibilities of Nocardia species isolated from the soil; a comparison with species isolated from humans.</title>
        <authorList>
            <person name="Carrasco G."/>
            <person name="Monzon S."/>
            <person name="Sansegundo M."/>
            <person name="Garcia E."/>
            <person name="Garrido N."/>
            <person name="Medina M.J."/>
            <person name="Villalon P."/>
            <person name="Ramirez-Arocha A.C."/>
            <person name="Jimenez P."/>
            <person name="Cuesta I."/>
            <person name="Valdezate S."/>
        </authorList>
    </citation>
    <scope>NUCLEOTIDE SEQUENCE [LARGE SCALE GENOMIC DNA]</scope>
    <source>
        <strain evidence="3 4">CNM20110649</strain>
    </source>
</reference>
<feature type="chain" id="PRO_5045066830" evidence="2">
    <location>
        <begin position="23"/>
        <end position="187"/>
    </location>
</feature>
<feature type="region of interest" description="Disordered" evidence="1">
    <location>
        <begin position="59"/>
        <end position="80"/>
    </location>
</feature>